<evidence type="ECO:0000313" key="2">
    <source>
        <dbReference type="EMBL" id="KAG8082755.1"/>
    </source>
</evidence>
<dbReference type="EMBL" id="JAAALK010000086">
    <property type="protein sequence ID" value="KAG8082755.1"/>
    <property type="molecule type" value="Genomic_DNA"/>
</dbReference>
<proteinExistence type="predicted"/>
<gene>
    <name evidence="2" type="ORF">GUJ93_ZPchr0014g47640</name>
</gene>
<protein>
    <submittedName>
        <fullName evidence="2">Uncharacterized protein</fullName>
    </submittedName>
</protein>
<keyword evidence="3" id="KW-1185">Reference proteome</keyword>
<evidence type="ECO:0000313" key="3">
    <source>
        <dbReference type="Proteomes" id="UP000729402"/>
    </source>
</evidence>
<feature type="compositionally biased region" description="Basic and acidic residues" evidence="1">
    <location>
        <begin position="22"/>
        <end position="36"/>
    </location>
</feature>
<feature type="region of interest" description="Disordered" evidence="1">
    <location>
        <begin position="1"/>
        <end position="92"/>
    </location>
</feature>
<evidence type="ECO:0000256" key="1">
    <source>
        <dbReference type="SAM" id="MobiDB-lite"/>
    </source>
</evidence>
<organism evidence="2 3">
    <name type="scientific">Zizania palustris</name>
    <name type="common">Northern wild rice</name>
    <dbReference type="NCBI Taxonomy" id="103762"/>
    <lineage>
        <taxon>Eukaryota</taxon>
        <taxon>Viridiplantae</taxon>
        <taxon>Streptophyta</taxon>
        <taxon>Embryophyta</taxon>
        <taxon>Tracheophyta</taxon>
        <taxon>Spermatophyta</taxon>
        <taxon>Magnoliopsida</taxon>
        <taxon>Liliopsida</taxon>
        <taxon>Poales</taxon>
        <taxon>Poaceae</taxon>
        <taxon>BOP clade</taxon>
        <taxon>Oryzoideae</taxon>
        <taxon>Oryzeae</taxon>
        <taxon>Zizaniinae</taxon>
        <taxon>Zizania</taxon>
    </lineage>
</organism>
<feature type="compositionally biased region" description="Basic residues" evidence="1">
    <location>
        <begin position="61"/>
        <end position="83"/>
    </location>
</feature>
<reference evidence="2" key="1">
    <citation type="journal article" date="2021" name="bioRxiv">
        <title>Whole Genome Assembly and Annotation of Northern Wild Rice, Zizania palustris L., Supports a Whole Genome Duplication in the Zizania Genus.</title>
        <authorList>
            <person name="Haas M."/>
            <person name="Kono T."/>
            <person name="Macchietto M."/>
            <person name="Millas R."/>
            <person name="McGilp L."/>
            <person name="Shao M."/>
            <person name="Duquette J."/>
            <person name="Hirsch C.N."/>
            <person name="Kimball J."/>
        </authorList>
    </citation>
    <scope>NUCLEOTIDE SEQUENCE</scope>
    <source>
        <tissue evidence="2">Fresh leaf tissue</tissue>
    </source>
</reference>
<feature type="compositionally biased region" description="Gly residues" evidence="1">
    <location>
        <begin position="46"/>
        <end position="59"/>
    </location>
</feature>
<reference evidence="2" key="2">
    <citation type="submission" date="2021-02" db="EMBL/GenBank/DDBJ databases">
        <authorList>
            <person name="Kimball J.A."/>
            <person name="Haas M.W."/>
            <person name="Macchietto M."/>
            <person name="Kono T."/>
            <person name="Duquette J."/>
            <person name="Shao M."/>
        </authorList>
    </citation>
    <scope>NUCLEOTIDE SEQUENCE</scope>
    <source>
        <tissue evidence="2">Fresh leaf tissue</tissue>
    </source>
</reference>
<dbReference type="AlphaFoldDB" id="A0A8J5VV57"/>
<comment type="caution">
    <text evidence="2">The sequence shown here is derived from an EMBL/GenBank/DDBJ whole genome shotgun (WGS) entry which is preliminary data.</text>
</comment>
<accession>A0A8J5VV57</accession>
<sequence>MVAGGEEVRQTPAGRGTAEPDGEGRSRARWGVERRSLTGRRRGGARRGGGMAELGGERSGGARRRGSQRGRGGGHRRGSRRRPAASVTAEAGGRWCGDVEISAREETKLQKASLCRFLVENNMQTQPAFQNGSEP</sequence>
<name>A0A8J5VV57_ZIZPA</name>
<dbReference type="Proteomes" id="UP000729402">
    <property type="component" value="Unassembled WGS sequence"/>
</dbReference>